<accession>A0A0M0HJ67</accession>
<dbReference type="Proteomes" id="UP000037515">
    <property type="component" value="Unassembled WGS sequence"/>
</dbReference>
<evidence type="ECO:0000313" key="2">
    <source>
        <dbReference type="Proteomes" id="UP000037515"/>
    </source>
</evidence>
<name>A0A0M0HJ67_VIBNE</name>
<reference evidence="2" key="1">
    <citation type="submission" date="2015-08" db="EMBL/GenBank/DDBJ databases">
        <title>Vibrio galatheae sp. nov., a novel member of the Vibrionaceae family isolated from the Solomon Islands.</title>
        <authorList>
            <person name="Giubergia S."/>
            <person name="Machado H."/>
            <person name="Mateiu R.V."/>
            <person name="Gram L."/>
        </authorList>
    </citation>
    <scope>NUCLEOTIDE SEQUENCE [LARGE SCALE GENOMIC DNA]</scope>
    <source>
        <strain evidence="2">DSM 19584</strain>
    </source>
</reference>
<comment type="caution">
    <text evidence="1">The sequence shown here is derived from an EMBL/GenBank/DDBJ whole genome shotgun (WGS) entry which is preliminary data.</text>
</comment>
<evidence type="ECO:0000313" key="1">
    <source>
        <dbReference type="EMBL" id="KOO01833.1"/>
    </source>
</evidence>
<dbReference type="EMBL" id="LHPJ01000035">
    <property type="protein sequence ID" value="KOO01833.1"/>
    <property type="molecule type" value="Genomic_DNA"/>
</dbReference>
<protein>
    <submittedName>
        <fullName evidence="1">Uncharacterized protein</fullName>
    </submittedName>
</protein>
<organism evidence="1 2">
    <name type="scientific">Vibrio nereis</name>
    <dbReference type="NCBI Taxonomy" id="693"/>
    <lineage>
        <taxon>Bacteria</taxon>
        <taxon>Pseudomonadati</taxon>
        <taxon>Pseudomonadota</taxon>
        <taxon>Gammaproteobacteria</taxon>
        <taxon>Vibrionales</taxon>
        <taxon>Vibrionaceae</taxon>
        <taxon>Vibrio</taxon>
    </lineage>
</organism>
<sequence length="292" mass="34214">MICEEYMLYYLESEFTRQSKLEIEAELDSARKWISEELELDYSRTRLGRYIDYLQGKEKLESLDDFRQYILIAREVHDLLRVFRAFIGSVDPEVKSKIETALSGQHFRYQAAKEELDRSRDYLHELSMASRFKDNGLSVDIKGRCDVIVRYEKYTVFIECKRIKSEIQLFKRFKKAEKQLKGRIGSSQKNKIGFIALDITDLVIVDDVLHEYSSVNQLREYFYNKLKVYVAQHKRKIKSYVGRATKSVLFSVNGFGYVKGKGVVNTTTFYAVGCESNPKDFKNNDNILKKVV</sequence>
<gene>
    <name evidence="1" type="ORF">AKJ17_18435</name>
</gene>
<dbReference type="AlphaFoldDB" id="A0A0M0HJ67"/>
<proteinExistence type="predicted"/>
<dbReference type="PATRIC" id="fig|693.5.peg.3750"/>
<keyword evidence="2" id="KW-1185">Reference proteome</keyword>